<reference evidence="1 2" key="1">
    <citation type="submission" date="2020-08" db="EMBL/GenBank/DDBJ databases">
        <title>Cohnella phylogeny.</title>
        <authorList>
            <person name="Dunlap C."/>
        </authorList>
    </citation>
    <scope>NUCLEOTIDE SEQUENCE [LARGE SCALE GENOMIC DNA]</scope>
    <source>
        <strain evidence="1 2">DSM 25241</strain>
    </source>
</reference>
<accession>A0A841SRQ9</accession>
<evidence type="ECO:0000313" key="1">
    <source>
        <dbReference type="EMBL" id="MBB6633619.1"/>
    </source>
</evidence>
<proteinExistence type="predicted"/>
<dbReference type="Proteomes" id="UP000535838">
    <property type="component" value="Unassembled WGS sequence"/>
</dbReference>
<protein>
    <submittedName>
        <fullName evidence="1">Uncharacterized protein</fullName>
    </submittedName>
</protein>
<sequence>MAWNSLGEEVKNNVIGSEGDIGYRVEPSGVNVIINNAPSDVWKQAEVKFLGESEIAAAVQARVLHGKPDEVARVSFKLMLGGSTNAPYRVFVDPLEGKVIGQQKGALPPNATVDVVPEKSNDYAIDANGTFLALQDWSDEVDLEKILGSPTSGQSDILTNADTLNGSSTKYITYDGLDIELFSPSQEEDRFWILSMKLTKDRYSTSRGISVGDSVSDLKAAYPDIQLAPDGRTDENNGAYLMSDGERYNRLWFEVAEGEITEIRIYHEIP</sequence>
<organism evidence="1 2">
    <name type="scientific">Cohnella thailandensis</name>
    <dbReference type="NCBI Taxonomy" id="557557"/>
    <lineage>
        <taxon>Bacteria</taxon>
        <taxon>Bacillati</taxon>
        <taxon>Bacillota</taxon>
        <taxon>Bacilli</taxon>
        <taxon>Bacillales</taxon>
        <taxon>Paenibacillaceae</taxon>
        <taxon>Cohnella</taxon>
    </lineage>
</organism>
<dbReference type="RefSeq" id="WP_185118853.1">
    <property type="nucleotide sequence ID" value="NZ_JACJVQ010000005.1"/>
</dbReference>
<evidence type="ECO:0000313" key="2">
    <source>
        <dbReference type="Proteomes" id="UP000535838"/>
    </source>
</evidence>
<keyword evidence="2" id="KW-1185">Reference proteome</keyword>
<dbReference type="AlphaFoldDB" id="A0A841SRQ9"/>
<dbReference type="EMBL" id="JACJVQ010000005">
    <property type="protein sequence ID" value="MBB6633619.1"/>
    <property type="molecule type" value="Genomic_DNA"/>
</dbReference>
<name>A0A841SRQ9_9BACL</name>
<gene>
    <name evidence="1" type="ORF">H7B67_05825</name>
</gene>
<comment type="caution">
    <text evidence="1">The sequence shown here is derived from an EMBL/GenBank/DDBJ whole genome shotgun (WGS) entry which is preliminary data.</text>
</comment>